<accession>A0A165CPV1</accession>
<evidence type="ECO:0000313" key="2">
    <source>
        <dbReference type="EMBL" id="KZV82872.1"/>
    </source>
</evidence>
<organism evidence="2 3">
    <name type="scientific">Exidia glandulosa HHB12029</name>
    <dbReference type="NCBI Taxonomy" id="1314781"/>
    <lineage>
        <taxon>Eukaryota</taxon>
        <taxon>Fungi</taxon>
        <taxon>Dikarya</taxon>
        <taxon>Basidiomycota</taxon>
        <taxon>Agaricomycotina</taxon>
        <taxon>Agaricomycetes</taxon>
        <taxon>Auriculariales</taxon>
        <taxon>Exidiaceae</taxon>
        <taxon>Exidia</taxon>
    </lineage>
</organism>
<feature type="compositionally biased region" description="Polar residues" evidence="1">
    <location>
        <begin position="137"/>
        <end position="159"/>
    </location>
</feature>
<proteinExistence type="predicted"/>
<dbReference type="AlphaFoldDB" id="A0A165CPV1"/>
<feature type="region of interest" description="Disordered" evidence="1">
    <location>
        <begin position="425"/>
        <end position="479"/>
    </location>
</feature>
<dbReference type="Proteomes" id="UP000077266">
    <property type="component" value="Unassembled WGS sequence"/>
</dbReference>
<protein>
    <submittedName>
        <fullName evidence="2">Uncharacterized protein</fullName>
    </submittedName>
</protein>
<sequence>MACTHGITAVEASLRIGIWQEQLYPHFTEIKLLQRAQQFTIWSTWLVQGEWLDSEFAAQLVEPQPRRSRATPGRPAPCVAWLMAVDTPPPSYSQSRADATTPRNQPNTAARLANLPPPDDPAWKDGMEEYLEKKASAASSRNAPQPTTPNQRAGTTSRFTVPADAPPGTPRTPGAFPASSTAVDKLPAIKALIKTAYGNKRVRHPAVGSGVALEVSVTVDGLGPGEADIIRKALSCPHSARALPLTPFELEEFIKLRKAHQQPLTYDQVAAIRAADAARFFQDGRDDAREARVHMYYLDNIDERRVVFRLATIDLVAGATLMDRQTDSLTIIASVRPETHATVLSGAQDLAVQFHVSRSITANGEVLDEYKEAVEAMKAVFVDKIAMRHVMRYGQRIANSGRVNWTNSTCIPLTPAAAARMEDNAAAAANTTTPTPSARPAPTSSARAPSAPMPSAPAHPFPRDENDMFSPQTHRPPSSECGACMDEPHDPQMSPAVIEAYERAVMQARDEIVPGLPVQLATQFPDHALRMAAFKALRGARGDPAAMFTAALKLGLCGRHALKLANAAAEDMYQGMGLLL</sequence>
<keyword evidence="3" id="KW-1185">Reference proteome</keyword>
<feature type="region of interest" description="Disordered" evidence="1">
    <location>
        <begin position="89"/>
        <end position="179"/>
    </location>
</feature>
<gene>
    <name evidence="2" type="ORF">EXIGLDRAFT_702101</name>
</gene>
<reference evidence="2 3" key="1">
    <citation type="journal article" date="2016" name="Mol. Biol. Evol.">
        <title>Comparative Genomics of Early-Diverging Mushroom-Forming Fungi Provides Insights into the Origins of Lignocellulose Decay Capabilities.</title>
        <authorList>
            <person name="Nagy L.G."/>
            <person name="Riley R."/>
            <person name="Tritt A."/>
            <person name="Adam C."/>
            <person name="Daum C."/>
            <person name="Floudas D."/>
            <person name="Sun H."/>
            <person name="Yadav J.S."/>
            <person name="Pangilinan J."/>
            <person name="Larsson K.H."/>
            <person name="Matsuura K."/>
            <person name="Barry K."/>
            <person name="Labutti K."/>
            <person name="Kuo R."/>
            <person name="Ohm R.A."/>
            <person name="Bhattacharya S.S."/>
            <person name="Shirouzu T."/>
            <person name="Yoshinaga Y."/>
            <person name="Martin F.M."/>
            <person name="Grigoriev I.V."/>
            <person name="Hibbett D.S."/>
        </authorList>
    </citation>
    <scope>NUCLEOTIDE SEQUENCE [LARGE SCALE GENOMIC DNA]</scope>
    <source>
        <strain evidence="2 3">HHB12029</strain>
    </source>
</reference>
<evidence type="ECO:0000313" key="3">
    <source>
        <dbReference type="Proteomes" id="UP000077266"/>
    </source>
</evidence>
<feature type="compositionally biased region" description="Basic and acidic residues" evidence="1">
    <location>
        <begin position="121"/>
        <end position="135"/>
    </location>
</feature>
<dbReference type="EMBL" id="KV426300">
    <property type="protein sequence ID" value="KZV82872.1"/>
    <property type="molecule type" value="Genomic_DNA"/>
</dbReference>
<evidence type="ECO:0000256" key="1">
    <source>
        <dbReference type="SAM" id="MobiDB-lite"/>
    </source>
</evidence>
<feature type="compositionally biased region" description="Polar residues" evidence="1">
    <location>
        <begin position="92"/>
        <end position="108"/>
    </location>
</feature>
<dbReference type="InParanoid" id="A0A165CPV1"/>
<dbReference type="OrthoDB" id="10679102at2759"/>
<name>A0A165CPV1_EXIGL</name>
<feature type="compositionally biased region" description="Low complexity" evidence="1">
    <location>
        <begin position="425"/>
        <end position="450"/>
    </location>
</feature>
<feature type="compositionally biased region" description="Pro residues" evidence="1">
    <location>
        <begin position="451"/>
        <end position="460"/>
    </location>
</feature>